<protein>
    <recommendedName>
        <fullName evidence="3">Stringent starvation B family protein</fullName>
    </recommendedName>
</protein>
<accession>A0A2U3REJ2</accession>
<evidence type="ECO:0000313" key="2">
    <source>
        <dbReference type="Proteomes" id="UP000244960"/>
    </source>
</evidence>
<gene>
    <name evidence="1" type="ORF">UT176_01953</name>
</gene>
<dbReference type="InterPro" id="IPR036760">
    <property type="entry name" value="SspB-like_sf"/>
</dbReference>
<reference evidence="2" key="1">
    <citation type="submission" date="2018-03" db="EMBL/GenBank/DDBJ databases">
        <authorList>
            <person name="Batty M. E."/>
            <person name="Batty M E."/>
        </authorList>
    </citation>
    <scope>NUCLEOTIDE SEQUENCE [LARGE SCALE GENOMIC DNA]</scope>
</reference>
<evidence type="ECO:0000313" key="1">
    <source>
        <dbReference type="EMBL" id="SPR11623.1"/>
    </source>
</evidence>
<dbReference type="InterPro" id="IPR007481">
    <property type="entry name" value="SspB"/>
</dbReference>
<evidence type="ECO:0008006" key="3">
    <source>
        <dbReference type="Google" id="ProtNLM"/>
    </source>
</evidence>
<dbReference type="SUPFAM" id="SSF101738">
    <property type="entry name" value="SspB-like"/>
    <property type="match status" value="1"/>
</dbReference>
<proteinExistence type="predicted"/>
<dbReference type="EMBL" id="LS398547">
    <property type="protein sequence ID" value="SPR11623.1"/>
    <property type="molecule type" value="Genomic_DNA"/>
</dbReference>
<sequence length="179" mass="21014">MKKINYEELIDQSMLNVVKQALKFASTNCNFEDNYFYISFCTTFPGVKISEHLRVKYLEQMTIVLQHQFSDLVIERDFFSVCLSFSGKIEKIVVPWKSIIMFIDPEAQLRIKLFYYVNEYKQQLYKNVDGIVDGIVEDSSKENKNQYCDQLVATNEKLKNMKDIVGNKVVSLDSFRKKI</sequence>
<name>A0A2U3REJ2_ORITS</name>
<dbReference type="AlphaFoldDB" id="A0A2U3REJ2"/>
<organism evidence="1 2">
    <name type="scientific">Orientia tsutsugamushi</name>
    <name type="common">Rickettsia tsutsugamushi</name>
    <dbReference type="NCBI Taxonomy" id="784"/>
    <lineage>
        <taxon>Bacteria</taxon>
        <taxon>Pseudomonadati</taxon>
        <taxon>Pseudomonadota</taxon>
        <taxon>Alphaproteobacteria</taxon>
        <taxon>Rickettsiales</taxon>
        <taxon>Rickettsiaceae</taxon>
        <taxon>Rickettsieae</taxon>
        <taxon>Orientia</taxon>
    </lineage>
</organism>
<dbReference type="RefSeq" id="WP_109490346.1">
    <property type="nucleotide sequence ID" value="NZ_LS398547.1"/>
</dbReference>
<dbReference type="Pfam" id="PF04386">
    <property type="entry name" value="SspB"/>
    <property type="match status" value="1"/>
</dbReference>
<dbReference type="Gene3D" id="2.30.30.220">
    <property type="entry name" value="SspB-like"/>
    <property type="match status" value="1"/>
</dbReference>
<dbReference type="Proteomes" id="UP000244960">
    <property type="component" value="Chromosome I"/>
</dbReference>